<name>B9K7E5_THENN</name>
<dbReference type="HOGENOM" id="CLU_577200_0_0_0"/>
<dbReference type="InterPro" id="IPR041062">
    <property type="entry name" value="Csm1_B"/>
</dbReference>
<dbReference type="AlphaFoldDB" id="B9K7E5"/>
<dbReference type="PANTHER" id="PTHR36528:SF1">
    <property type="entry name" value="CRISPR SYSTEM SINGLE-STRAND-SPECIFIC DEOXYRIBONUCLEASE CAS10_CSM1 (SUBTYPE III-A)"/>
    <property type="match status" value="1"/>
</dbReference>
<dbReference type="InterPro" id="IPR052117">
    <property type="entry name" value="Cas10/Csm1_subtype-III-A"/>
</dbReference>
<proteinExistence type="predicted"/>
<dbReference type="Gene3D" id="1.10.3210.10">
    <property type="entry name" value="Hypothetical protein af1432"/>
    <property type="match status" value="1"/>
</dbReference>
<evidence type="ECO:0000313" key="5">
    <source>
        <dbReference type="Proteomes" id="UP000000445"/>
    </source>
</evidence>
<dbReference type="KEGG" id="tna:CTN_0702"/>
<dbReference type="Pfam" id="PF18211">
    <property type="entry name" value="Csm1_B"/>
    <property type="match status" value="1"/>
</dbReference>
<evidence type="ECO:0000259" key="2">
    <source>
        <dbReference type="Pfam" id="PF01966"/>
    </source>
</evidence>
<dbReference type="eggNOG" id="COG1353">
    <property type="taxonomic scope" value="Bacteria"/>
</dbReference>
<feature type="domain" description="HD" evidence="2">
    <location>
        <begin position="11"/>
        <end position="86"/>
    </location>
</feature>
<evidence type="ECO:0000259" key="3">
    <source>
        <dbReference type="Pfam" id="PF18211"/>
    </source>
</evidence>
<dbReference type="PANTHER" id="PTHR36528">
    <property type="entry name" value="CRISPR SYSTEM SINGLE-STRAND-SPECIFIC DEOXYRIBONUCLEASE CAS10/CSM1 (SUBTYPE III-A)"/>
    <property type="match status" value="1"/>
</dbReference>
<feature type="domain" description="Csm1 subunit" evidence="3">
    <location>
        <begin position="249"/>
        <end position="341"/>
    </location>
</feature>
<dbReference type="InterPro" id="IPR006674">
    <property type="entry name" value="HD_domain"/>
</dbReference>
<dbReference type="STRING" id="309803.CTN_0702"/>
<sequence length="474" mass="55295">MKKGGALFLNDRKELVVGALIHDVGKVVRRAGDSRAHQLAGYDFTNKVKKFAKFQKYIHYHHEKDLKEKNLEDEKVWYVCFADNLSSSERMTDGNVFDEYRRLENLLSKIPEKEQKKPTYFPIRSADKITEAVTEMEEEKESYASLYESFVEDAEKISLSPDDVNFLVYKYFSFIPQETRVEGDMDISLYDHLKVTAMLSLALYDYAKENHLDFKTYDEMKRYFEDPSVKPFLLVGGDVSGIQNFISSVSSKGALRSYRGRSFFIEILQEVVVDEILSRTGFYRTNVHYIGGGHFHLVLSNTEKVKETIEKIRKELNAWFRKRGLSLHLVTEYTEFSTKDVKDMGSIFESIAKKVNLRKLRMYTEEDLEELFPDDLSSIAEKGGFTCKVCGNRVEKLFALGDSEEEIACDFCRKMYELGRDLLKKDEEGNYTYIYLVEKDNGRFEIFNKRFDFSRKPGEDCVVWERTEDLVWGM</sequence>
<accession>B9K7E5</accession>
<protein>
    <submittedName>
        <fullName evidence="4">CRISPR-associated protein, Csm1 family</fullName>
    </submittedName>
</protein>
<dbReference type="NCBIfam" id="TIGR02578">
    <property type="entry name" value="cas_TM1811_Csm1"/>
    <property type="match status" value="1"/>
</dbReference>
<dbReference type="GO" id="GO:0016740">
    <property type="term" value="F:transferase activity"/>
    <property type="evidence" value="ECO:0007669"/>
    <property type="project" value="UniProtKB-KW"/>
</dbReference>
<evidence type="ECO:0000313" key="4">
    <source>
        <dbReference type="EMBL" id="ACM22878.1"/>
    </source>
</evidence>
<keyword evidence="1" id="KW-0808">Transferase</keyword>
<gene>
    <name evidence="4" type="ordered locus">CTN_0702</name>
</gene>
<organism evidence="4 5">
    <name type="scientific">Thermotoga neapolitana (strain ATCC 49049 / DSM 4359 / NBRC 107923 / NS-E)</name>
    <dbReference type="NCBI Taxonomy" id="309803"/>
    <lineage>
        <taxon>Bacteria</taxon>
        <taxon>Thermotogati</taxon>
        <taxon>Thermotogota</taxon>
        <taxon>Thermotogae</taxon>
        <taxon>Thermotogales</taxon>
        <taxon>Thermotogaceae</taxon>
        <taxon>Thermotoga</taxon>
    </lineage>
</organism>
<dbReference type="EMBL" id="CP000916">
    <property type="protein sequence ID" value="ACM22878.1"/>
    <property type="molecule type" value="Genomic_DNA"/>
</dbReference>
<dbReference type="InterPro" id="IPR013408">
    <property type="entry name" value="Cas10/Csm1"/>
</dbReference>
<dbReference type="Proteomes" id="UP000000445">
    <property type="component" value="Chromosome"/>
</dbReference>
<dbReference type="eggNOG" id="COG2206">
    <property type="taxonomic scope" value="Bacteria"/>
</dbReference>
<dbReference type="Pfam" id="PF01966">
    <property type="entry name" value="HD"/>
    <property type="match status" value="1"/>
</dbReference>
<evidence type="ECO:0000256" key="1">
    <source>
        <dbReference type="ARBA" id="ARBA00022679"/>
    </source>
</evidence>
<keyword evidence="5" id="KW-1185">Reference proteome</keyword>
<reference evidence="4 5" key="1">
    <citation type="journal article" date="2009" name="Biosci. Biotechnol. Biochem.">
        <title>WeGAS: a web-based microbial genome annotation system.</title>
        <authorList>
            <person name="Lee D."/>
            <person name="Seo H."/>
            <person name="Park C."/>
            <person name="Park K."/>
        </authorList>
    </citation>
    <scope>NUCLEOTIDE SEQUENCE [LARGE SCALE GENOMIC DNA]</scope>
    <source>
        <strain evidence="5">ATCC 49049 / DSM 4359 / NBRC 107923 / NS-E</strain>
    </source>
</reference>